<dbReference type="AlphaFoldDB" id="A0A4Y2SRG2"/>
<protein>
    <submittedName>
        <fullName evidence="1">Uncharacterized protein</fullName>
    </submittedName>
</protein>
<proteinExistence type="predicted"/>
<comment type="caution">
    <text evidence="1">The sequence shown here is derived from an EMBL/GenBank/DDBJ whole genome shotgun (WGS) entry which is preliminary data.</text>
</comment>
<dbReference type="OrthoDB" id="8069600at2759"/>
<evidence type="ECO:0000313" key="2">
    <source>
        <dbReference type="Proteomes" id="UP000499080"/>
    </source>
</evidence>
<reference evidence="1 2" key="1">
    <citation type="journal article" date="2019" name="Sci. Rep.">
        <title>Orb-weaving spider Araneus ventricosus genome elucidates the spidroin gene catalogue.</title>
        <authorList>
            <person name="Kono N."/>
            <person name="Nakamura H."/>
            <person name="Ohtoshi R."/>
            <person name="Moran D.A.P."/>
            <person name="Shinohara A."/>
            <person name="Yoshida Y."/>
            <person name="Fujiwara M."/>
            <person name="Mori M."/>
            <person name="Tomita M."/>
            <person name="Arakawa K."/>
        </authorList>
    </citation>
    <scope>NUCLEOTIDE SEQUENCE [LARGE SCALE GENOMIC DNA]</scope>
</reference>
<sequence length="233" mass="26471">MIETELKSATSTYAYVAQTSSYIHEGKFKVLGLVIKDKRASPKVVINGARKNSGLKIVGKIPKRKAVFLSRLEPDTTVNDIANFLAPLNLKFLQCHKPSINPMHLSTSRFMKTTFNSYLIQSFGLRVVLSQSFMIRNDFLYFIKTFVVYAPKLLSSVASVEYDAICVTEIWLCEVMDSWHLFDDRYLVYRKERGSSANSNRRGGGVLVAIKKCISSRNNWTFLAWISKQSGFQ</sequence>
<evidence type="ECO:0000313" key="1">
    <source>
        <dbReference type="EMBL" id="GBN90942.1"/>
    </source>
</evidence>
<name>A0A4Y2SRG2_ARAVE</name>
<gene>
    <name evidence="1" type="ORF">AVEN_141310_1</name>
</gene>
<dbReference type="EMBL" id="BGPR01023630">
    <property type="protein sequence ID" value="GBN90942.1"/>
    <property type="molecule type" value="Genomic_DNA"/>
</dbReference>
<accession>A0A4Y2SRG2</accession>
<keyword evidence="2" id="KW-1185">Reference proteome</keyword>
<organism evidence="1 2">
    <name type="scientific">Araneus ventricosus</name>
    <name type="common">Orbweaver spider</name>
    <name type="synonym">Epeira ventricosa</name>
    <dbReference type="NCBI Taxonomy" id="182803"/>
    <lineage>
        <taxon>Eukaryota</taxon>
        <taxon>Metazoa</taxon>
        <taxon>Ecdysozoa</taxon>
        <taxon>Arthropoda</taxon>
        <taxon>Chelicerata</taxon>
        <taxon>Arachnida</taxon>
        <taxon>Araneae</taxon>
        <taxon>Araneomorphae</taxon>
        <taxon>Entelegynae</taxon>
        <taxon>Araneoidea</taxon>
        <taxon>Araneidae</taxon>
        <taxon>Araneus</taxon>
    </lineage>
</organism>
<dbReference type="Proteomes" id="UP000499080">
    <property type="component" value="Unassembled WGS sequence"/>
</dbReference>